<dbReference type="Pfam" id="PF01820">
    <property type="entry name" value="Dala_Dala_lig_N"/>
    <property type="match status" value="1"/>
</dbReference>
<keyword evidence="5 14" id="KW-0963">Cytoplasm</keyword>
<reference evidence="17 18" key="1">
    <citation type="submission" date="2019-03" db="EMBL/GenBank/DDBJ databases">
        <title>Porphyromonas levii Isolated from the Uterus of Dairy Cows.</title>
        <authorList>
            <person name="Francis A.M."/>
        </authorList>
    </citation>
    <scope>NUCLEOTIDE SEQUENCE [LARGE SCALE GENOMIC DNA]</scope>
    <source>
        <strain evidence="17 18">AF5678</strain>
    </source>
</reference>
<evidence type="ECO:0000256" key="6">
    <source>
        <dbReference type="ARBA" id="ARBA00022598"/>
    </source>
</evidence>
<dbReference type="InterPro" id="IPR005905">
    <property type="entry name" value="D_ala_D_ala"/>
</dbReference>
<keyword evidence="9" id="KW-0067">ATP-binding</keyword>
<evidence type="ECO:0000313" key="17">
    <source>
        <dbReference type="EMBL" id="TFH94799.1"/>
    </source>
</evidence>
<dbReference type="InterPro" id="IPR011095">
    <property type="entry name" value="Dala_Dala_lig_C"/>
</dbReference>
<dbReference type="InterPro" id="IPR016185">
    <property type="entry name" value="PreATP-grasp_dom_sf"/>
</dbReference>
<feature type="binding site" evidence="16">
    <location>
        <position position="290"/>
    </location>
    <ligand>
        <name>Mg(2+)</name>
        <dbReference type="ChEBI" id="CHEBI:18420"/>
        <label>2</label>
    </ligand>
</feature>
<comment type="pathway">
    <text evidence="14">Cell wall biogenesis; peptidoglycan biosynthesis.</text>
</comment>
<keyword evidence="11 14" id="KW-0573">Peptidoglycan synthesis</keyword>
<comment type="subcellular location">
    <subcellularLocation>
        <location evidence="2 14">Cytoplasm</location>
    </subcellularLocation>
</comment>
<dbReference type="GO" id="GO:0005737">
    <property type="term" value="C:cytoplasm"/>
    <property type="evidence" value="ECO:0007669"/>
    <property type="project" value="UniProtKB-SubCell"/>
</dbReference>
<dbReference type="InterPro" id="IPR000291">
    <property type="entry name" value="D-Ala_lig_Van_CS"/>
</dbReference>
<dbReference type="STRING" id="1122973.GCA_000379925_00908"/>
<evidence type="ECO:0000256" key="8">
    <source>
        <dbReference type="ARBA" id="ARBA00022741"/>
    </source>
</evidence>
<evidence type="ECO:0000256" key="16">
    <source>
        <dbReference type="PIRSR" id="PIRSR039102-3"/>
    </source>
</evidence>
<dbReference type="NCBIfam" id="NF002527">
    <property type="entry name" value="PRK01966.1-3"/>
    <property type="match status" value="1"/>
</dbReference>
<dbReference type="PANTHER" id="PTHR23132">
    <property type="entry name" value="D-ALANINE--D-ALANINE LIGASE"/>
    <property type="match status" value="1"/>
</dbReference>
<feature type="active site" evidence="15">
    <location>
        <position position="299"/>
    </location>
</feature>
<evidence type="ECO:0000256" key="12">
    <source>
        <dbReference type="ARBA" id="ARBA00023316"/>
    </source>
</evidence>
<dbReference type="EC" id="6.3.2.4" evidence="4 14"/>
<dbReference type="InterPro" id="IPR013815">
    <property type="entry name" value="ATP_grasp_subdomain_1"/>
</dbReference>
<accession>A0A4Y8WNQ2</accession>
<keyword evidence="6 14" id="KW-0436">Ligase</keyword>
<keyword evidence="12 14" id="KW-0961">Cell wall biogenesis/degradation</keyword>
<dbReference type="Gene3D" id="3.30.1490.20">
    <property type="entry name" value="ATP-grasp fold, A domain"/>
    <property type="match status" value="1"/>
</dbReference>
<dbReference type="SUPFAM" id="SSF52440">
    <property type="entry name" value="PreATP-grasp domain"/>
    <property type="match status" value="1"/>
</dbReference>
<gene>
    <name evidence="14" type="primary">ddl</name>
    <name evidence="17" type="ORF">E4P47_06075</name>
</gene>
<dbReference type="GO" id="GO:0009252">
    <property type="term" value="P:peptidoglycan biosynthetic process"/>
    <property type="evidence" value="ECO:0007669"/>
    <property type="project" value="UniProtKB-UniRule"/>
</dbReference>
<evidence type="ECO:0000256" key="4">
    <source>
        <dbReference type="ARBA" id="ARBA00012216"/>
    </source>
</evidence>
<comment type="caution">
    <text evidence="17">The sequence shown here is derived from an EMBL/GenBank/DDBJ whole genome shotgun (WGS) entry which is preliminary data.</text>
</comment>
<dbReference type="GO" id="GO:0008716">
    <property type="term" value="F:D-alanine-D-alanine ligase activity"/>
    <property type="evidence" value="ECO:0007669"/>
    <property type="project" value="UniProtKB-UniRule"/>
</dbReference>
<comment type="catalytic activity">
    <reaction evidence="13 14">
        <text>2 D-alanine + ATP = D-alanyl-D-alanine + ADP + phosphate + H(+)</text>
        <dbReference type="Rhea" id="RHEA:11224"/>
        <dbReference type="ChEBI" id="CHEBI:15378"/>
        <dbReference type="ChEBI" id="CHEBI:30616"/>
        <dbReference type="ChEBI" id="CHEBI:43474"/>
        <dbReference type="ChEBI" id="CHEBI:57416"/>
        <dbReference type="ChEBI" id="CHEBI:57822"/>
        <dbReference type="ChEBI" id="CHEBI:456216"/>
        <dbReference type="EC" id="6.3.2.4"/>
    </reaction>
</comment>
<dbReference type="GO" id="GO:0071555">
    <property type="term" value="P:cell wall organization"/>
    <property type="evidence" value="ECO:0007669"/>
    <property type="project" value="UniProtKB-KW"/>
</dbReference>
<dbReference type="RefSeq" id="WP_134849385.1">
    <property type="nucleotide sequence ID" value="NZ_CP197400.1"/>
</dbReference>
<dbReference type="Proteomes" id="UP000297225">
    <property type="component" value="Unassembled WGS sequence"/>
</dbReference>
<feature type="binding site" evidence="16">
    <location>
        <position position="288"/>
    </location>
    <ligand>
        <name>Mg(2+)</name>
        <dbReference type="ChEBI" id="CHEBI:18420"/>
        <label>2</label>
    </ligand>
</feature>
<evidence type="ECO:0000256" key="14">
    <source>
        <dbReference type="HAMAP-Rule" id="MF_00047"/>
    </source>
</evidence>
<dbReference type="Pfam" id="PF07478">
    <property type="entry name" value="Dala_Dala_lig_C"/>
    <property type="match status" value="1"/>
</dbReference>
<proteinExistence type="inferred from homology"/>
<keyword evidence="16" id="KW-0464">Manganese</keyword>
<evidence type="ECO:0000256" key="11">
    <source>
        <dbReference type="ARBA" id="ARBA00022984"/>
    </source>
</evidence>
<dbReference type="HAMAP" id="MF_00047">
    <property type="entry name" value="Dala_Dala_lig"/>
    <property type="match status" value="1"/>
</dbReference>
<comment type="cofactor">
    <cofactor evidence="1">
        <name>Mn(2+)</name>
        <dbReference type="ChEBI" id="CHEBI:29035"/>
    </cofactor>
</comment>
<dbReference type="Gene3D" id="3.40.50.20">
    <property type="match status" value="1"/>
</dbReference>
<evidence type="ECO:0000256" key="9">
    <source>
        <dbReference type="ARBA" id="ARBA00022840"/>
    </source>
</evidence>
<dbReference type="PROSITE" id="PS50975">
    <property type="entry name" value="ATP_GRASP"/>
    <property type="match status" value="1"/>
</dbReference>
<evidence type="ECO:0000256" key="2">
    <source>
        <dbReference type="ARBA" id="ARBA00004496"/>
    </source>
</evidence>
<dbReference type="PANTHER" id="PTHR23132:SF23">
    <property type="entry name" value="D-ALANINE--D-ALANINE LIGASE B"/>
    <property type="match status" value="1"/>
</dbReference>
<evidence type="ECO:0000256" key="10">
    <source>
        <dbReference type="ARBA" id="ARBA00022960"/>
    </source>
</evidence>
<dbReference type="OrthoDB" id="9813261at2"/>
<dbReference type="GO" id="GO:0008360">
    <property type="term" value="P:regulation of cell shape"/>
    <property type="evidence" value="ECO:0007669"/>
    <property type="project" value="UniProtKB-KW"/>
</dbReference>
<keyword evidence="10 14" id="KW-0133">Cell shape</keyword>
<sequence>MNKRPKIALVAGGDSGEYEVSLKSRAGIMSFLEGHPLEIYPVLIQRNAWVVELDGQRYPIDRNDFSFERNGERITFDYAYITIHGTPGEDGLLTGYLDMLGIPYSCCPTAIGALTFNKYLCKHFLHSFGIAIAPSVRLRRGDGIRPMILAVEPGLPAFVKPNVGGSSVATTRVDAVEGLLPAVEAAFAEGEEVLVEALITGTEVTCGAYEDAEGLHVLPVTEVVPKRAFFDYDAKYNGAVEEITPARIGDMMTTEIQQLTREIYGYLGASGIIRVDYIIEDGRPILLEVNTTPGMTATSFIPQQVAADGKDIGTVLEGIINYHLSRKRR</sequence>
<organism evidence="17 18">
    <name type="scientific">Porphyromonas levii</name>
    <dbReference type="NCBI Taxonomy" id="28114"/>
    <lineage>
        <taxon>Bacteria</taxon>
        <taxon>Pseudomonadati</taxon>
        <taxon>Bacteroidota</taxon>
        <taxon>Bacteroidia</taxon>
        <taxon>Bacteroidales</taxon>
        <taxon>Porphyromonadaceae</taxon>
        <taxon>Porphyromonas</taxon>
    </lineage>
</organism>
<evidence type="ECO:0000256" key="1">
    <source>
        <dbReference type="ARBA" id="ARBA00001936"/>
    </source>
</evidence>
<feature type="binding site" evidence="16">
    <location>
        <position position="288"/>
    </location>
    <ligand>
        <name>Mg(2+)</name>
        <dbReference type="ChEBI" id="CHEBI:18420"/>
        <label>1</label>
    </ligand>
</feature>
<protein>
    <recommendedName>
        <fullName evidence="4 14">D-alanine--D-alanine ligase</fullName>
        <ecNumber evidence="4 14">6.3.2.4</ecNumber>
    </recommendedName>
    <alternativeName>
        <fullName evidence="14">D-Ala-D-Ala ligase</fullName>
    </alternativeName>
    <alternativeName>
        <fullName evidence="14">D-alanylalanine synthetase</fullName>
    </alternativeName>
</protein>
<keyword evidence="8" id="KW-0547">Nucleotide-binding</keyword>
<dbReference type="EMBL" id="SPNC01000085">
    <property type="protein sequence ID" value="TFH94799.1"/>
    <property type="molecule type" value="Genomic_DNA"/>
</dbReference>
<dbReference type="PIRSF" id="PIRSF039102">
    <property type="entry name" value="Ddl/VanB"/>
    <property type="match status" value="1"/>
</dbReference>
<comment type="function">
    <text evidence="14">Cell wall formation.</text>
</comment>
<name>A0A4Y8WNQ2_9PORP</name>
<evidence type="ECO:0000256" key="15">
    <source>
        <dbReference type="PIRSR" id="PIRSR039102-1"/>
    </source>
</evidence>
<evidence type="ECO:0000313" key="18">
    <source>
        <dbReference type="Proteomes" id="UP000297225"/>
    </source>
</evidence>
<evidence type="ECO:0000256" key="13">
    <source>
        <dbReference type="ARBA" id="ARBA00047614"/>
    </source>
</evidence>
<dbReference type="AlphaFoldDB" id="A0A4Y8WNQ2"/>
<evidence type="ECO:0000256" key="7">
    <source>
        <dbReference type="ARBA" id="ARBA00022723"/>
    </source>
</evidence>
<evidence type="ECO:0000256" key="3">
    <source>
        <dbReference type="ARBA" id="ARBA00010871"/>
    </source>
</evidence>
<dbReference type="InterPro" id="IPR011761">
    <property type="entry name" value="ATP-grasp"/>
</dbReference>
<feature type="active site" evidence="15">
    <location>
        <position position="166"/>
    </location>
</feature>
<dbReference type="UniPathway" id="UPA00219"/>
<dbReference type="InterPro" id="IPR011127">
    <property type="entry name" value="Dala_Dala_lig_N"/>
</dbReference>
<dbReference type="SUPFAM" id="SSF56059">
    <property type="entry name" value="Glutathione synthetase ATP-binding domain-like"/>
    <property type="match status" value="1"/>
</dbReference>
<keyword evidence="7 16" id="KW-0479">Metal-binding</keyword>
<feature type="binding site" evidence="16">
    <location>
        <position position="276"/>
    </location>
    <ligand>
        <name>Mg(2+)</name>
        <dbReference type="ChEBI" id="CHEBI:18420"/>
        <label>1</label>
    </ligand>
</feature>
<dbReference type="GO" id="GO:0046872">
    <property type="term" value="F:metal ion binding"/>
    <property type="evidence" value="ECO:0007669"/>
    <property type="project" value="UniProtKB-KW"/>
</dbReference>
<keyword evidence="18" id="KW-1185">Reference proteome</keyword>
<dbReference type="PROSITE" id="PS00844">
    <property type="entry name" value="DALA_DALA_LIGASE_2"/>
    <property type="match status" value="1"/>
</dbReference>
<keyword evidence="16" id="KW-0460">Magnesium</keyword>
<comment type="similarity">
    <text evidence="3 14">Belongs to the D-alanine--D-alanine ligase family.</text>
</comment>
<dbReference type="Gene3D" id="3.30.470.20">
    <property type="entry name" value="ATP-grasp fold, B domain"/>
    <property type="match status" value="1"/>
</dbReference>
<feature type="active site" evidence="15">
    <location>
        <position position="17"/>
    </location>
</feature>
<evidence type="ECO:0000256" key="5">
    <source>
        <dbReference type="ARBA" id="ARBA00022490"/>
    </source>
</evidence>
<comment type="cofactor">
    <cofactor evidence="16">
        <name>Mg(2+)</name>
        <dbReference type="ChEBI" id="CHEBI:18420"/>
    </cofactor>
    <cofactor evidence="16">
        <name>Mn(2+)</name>
        <dbReference type="ChEBI" id="CHEBI:29035"/>
    </cofactor>
    <text evidence="16">Binds 2 magnesium or manganese ions per subunit.</text>
</comment>
<dbReference type="GO" id="GO:0005524">
    <property type="term" value="F:ATP binding"/>
    <property type="evidence" value="ECO:0007669"/>
    <property type="project" value="UniProtKB-UniRule"/>
</dbReference>